<dbReference type="SUPFAM" id="SSF54593">
    <property type="entry name" value="Glyoxalase/Bleomycin resistance protein/Dihydroxybiphenyl dioxygenase"/>
    <property type="match status" value="2"/>
</dbReference>
<dbReference type="InterPro" id="IPR041581">
    <property type="entry name" value="Glyoxalase_6"/>
</dbReference>
<dbReference type="EMBL" id="CP015961">
    <property type="protein sequence ID" value="ANI90868.1"/>
    <property type="molecule type" value="Genomic_DNA"/>
</dbReference>
<dbReference type="InterPro" id="IPR004360">
    <property type="entry name" value="Glyas_Fos-R_dOase_dom"/>
</dbReference>
<dbReference type="InterPro" id="IPR052164">
    <property type="entry name" value="Anthracycline_SecMetBiosynth"/>
</dbReference>
<dbReference type="RefSeq" id="WP_067473796.1">
    <property type="nucleotide sequence ID" value="NZ_CP015961.1"/>
</dbReference>
<proteinExistence type="predicted"/>
<dbReference type="InterPro" id="IPR037523">
    <property type="entry name" value="VOC_core"/>
</dbReference>
<accession>A0A173LH51</accession>
<feature type="domain" description="VOC" evidence="1">
    <location>
        <begin position="132"/>
        <end position="251"/>
    </location>
</feature>
<dbReference type="Pfam" id="PF00903">
    <property type="entry name" value="Glyoxalase"/>
    <property type="match status" value="1"/>
</dbReference>
<dbReference type="InterPro" id="IPR029068">
    <property type="entry name" value="Glyas_Bleomycin-R_OHBP_Dase"/>
</dbReference>
<organism evidence="2 3">
    <name type="scientific">Dietzia timorensis</name>
    <dbReference type="NCBI Taxonomy" id="499555"/>
    <lineage>
        <taxon>Bacteria</taxon>
        <taxon>Bacillati</taxon>
        <taxon>Actinomycetota</taxon>
        <taxon>Actinomycetes</taxon>
        <taxon>Mycobacteriales</taxon>
        <taxon>Dietziaceae</taxon>
        <taxon>Dietzia</taxon>
    </lineage>
</organism>
<dbReference type="Pfam" id="PF18029">
    <property type="entry name" value="Glyoxalase_6"/>
    <property type="match status" value="1"/>
</dbReference>
<sequence length="261" mass="27234">MSTIVPGAPALIDLQTPDEDASVQFYSALFGWKLDEQNPSGYRYARAEGGSVIAGVRAAYGDAAPAWMLYLATNDIAATARRAAVDGGSVLHGPVAVPGQGSVMIITDPTGAATGIWQPEPSFEFASLAPGSLAWAELLTADGKSADNFYTSLLGVSVTQIGDGEHYDYTIWNPAKQQAPIGGRLHTELPSGVPAHWRIYLAVDPAIGTDRTVEAATALGAAVIAEPNEIPAGRIAVLADPIGAQFALLTPAPRDRRSARV</sequence>
<dbReference type="PANTHER" id="PTHR33993">
    <property type="entry name" value="GLYOXALASE-RELATED"/>
    <property type="match status" value="1"/>
</dbReference>
<gene>
    <name evidence="2" type="ORF">BJL86_0057</name>
</gene>
<name>A0A173LH51_9ACTN</name>
<dbReference type="CDD" id="cd07247">
    <property type="entry name" value="SgaA_N_like"/>
    <property type="match status" value="2"/>
</dbReference>
<dbReference type="Proteomes" id="UP000186104">
    <property type="component" value="Chromosome"/>
</dbReference>
<feature type="domain" description="VOC" evidence="1">
    <location>
        <begin position="8"/>
        <end position="119"/>
    </location>
</feature>
<dbReference type="AlphaFoldDB" id="A0A173LH51"/>
<dbReference type="PANTHER" id="PTHR33993:SF14">
    <property type="entry name" value="GB|AAF24581.1"/>
    <property type="match status" value="1"/>
</dbReference>
<dbReference type="PROSITE" id="PS51819">
    <property type="entry name" value="VOC"/>
    <property type="match status" value="2"/>
</dbReference>
<evidence type="ECO:0000259" key="1">
    <source>
        <dbReference type="PROSITE" id="PS51819"/>
    </source>
</evidence>
<evidence type="ECO:0000313" key="2">
    <source>
        <dbReference type="EMBL" id="ANI90868.1"/>
    </source>
</evidence>
<evidence type="ECO:0000313" key="3">
    <source>
        <dbReference type="Proteomes" id="UP000186104"/>
    </source>
</evidence>
<dbReference type="Gene3D" id="3.10.180.10">
    <property type="entry name" value="2,3-Dihydroxybiphenyl 1,2-Dioxygenase, domain 1"/>
    <property type="match status" value="2"/>
</dbReference>
<keyword evidence="3" id="KW-1185">Reference proteome</keyword>
<dbReference type="STRING" id="499555.BJL86_0057"/>
<protein>
    <submittedName>
        <fullName evidence="2">27 kDa antigen Cfp30B</fullName>
    </submittedName>
</protein>
<dbReference type="KEGG" id="dtm:BJL86_0057"/>
<reference evidence="2 3" key="1">
    <citation type="submission" date="2016-06" db="EMBL/GenBank/DDBJ databases">
        <title>Complete genome sequence of a saline-alkali tolerant type strain Dietzia timorensis ID05-A0528T.</title>
        <authorList>
            <person name="Wu X."/>
        </authorList>
    </citation>
    <scope>NUCLEOTIDE SEQUENCE [LARGE SCALE GENOMIC DNA]</scope>
    <source>
        <strain evidence="2 3">ID05-A0528</strain>
    </source>
</reference>